<evidence type="ECO:0000256" key="1">
    <source>
        <dbReference type="SAM" id="SignalP"/>
    </source>
</evidence>
<sequence>MLKLAVAALAGLATLAANEAQARFEPFDPRPYAAQVHGDVTEAYVLGTAHLAQAEGFDPAALSGLLDRLEVLAPDVITIEALGPETIFLMRAYDTRYDGAAGFFARSALEGVSLAGEETGLDMPQARVAVDGALADWPDTPVAAQRRHLAALFAASGDIFSALVQWLRLDAAERVAGDGVTDELVALLERVSASHNENVQIAVALAVRLGQERVYAADDHTASYLMSRVAGPMTAALETPEFASIFDHPVFTTSALGSDDWQSPEAMLDYFRRLNAPEHGVMDVEGQWLVMIDREWPEDAGRVRIAEWDTRNLRMAAHIREASADAVGGRVLAIVGSAHKPWLDAYLEMMTDMRSGDMLAVLE</sequence>
<keyword evidence="1" id="KW-0732">Signal</keyword>
<dbReference type="Pfam" id="PF18950">
    <property type="entry name" value="DUF5694"/>
    <property type="match status" value="1"/>
</dbReference>
<organism evidence="2 3">
    <name type="scientific">Glycocaulis abyssi</name>
    <dbReference type="NCBI Taxonomy" id="1433403"/>
    <lineage>
        <taxon>Bacteria</taxon>
        <taxon>Pseudomonadati</taxon>
        <taxon>Pseudomonadota</taxon>
        <taxon>Alphaproteobacteria</taxon>
        <taxon>Maricaulales</taxon>
        <taxon>Maricaulaceae</taxon>
        <taxon>Glycocaulis</taxon>
    </lineage>
</organism>
<dbReference type="EMBL" id="JBHSGQ010000002">
    <property type="protein sequence ID" value="MFC4724894.1"/>
    <property type="molecule type" value="Genomic_DNA"/>
</dbReference>
<gene>
    <name evidence="2" type="ORF">ACFPB0_06285</name>
</gene>
<evidence type="ECO:0000313" key="2">
    <source>
        <dbReference type="EMBL" id="MFC4724894.1"/>
    </source>
</evidence>
<evidence type="ECO:0000313" key="3">
    <source>
        <dbReference type="Proteomes" id="UP001596024"/>
    </source>
</evidence>
<dbReference type="InterPro" id="IPR043749">
    <property type="entry name" value="DUF5694"/>
</dbReference>
<accession>A0ABV9NC82</accession>
<name>A0ABV9NC82_9PROT</name>
<feature type="signal peptide" evidence="1">
    <location>
        <begin position="1"/>
        <end position="22"/>
    </location>
</feature>
<dbReference type="RefSeq" id="WP_371394095.1">
    <property type="nucleotide sequence ID" value="NZ_CP163421.1"/>
</dbReference>
<feature type="chain" id="PRO_5046242025" evidence="1">
    <location>
        <begin position="23"/>
        <end position="363"/>
    </location>
</feature>
<keyword evidence="3" id="KW-1185">Reference proteome</keyword>
<dbReference type="Proteomes" id="UP001596024">
    <property type="component" value="Unassembled WGS sequence"/>
</dbReference>
<proteinExistence type="predicted"/>
<protein>
    <submittedName>
        <fullName evidence="2">DUF5694 domain-containing protein</fullName>
    </submittedName>
</protein>
<reference evidence="3" key="1">
    <citation type="journal article" date="2019" name="Int. J. Syst. Evol. Microbiol.">
        <title>The Global Catalogue of Microorganisms (GCM) 10K type strain sequencing project: providing services to taxonomists for standard genome sequencing and annotation.</title>
        <authorList>
            <consortium name="The Broad Institute Genomics Platform"/>
            <consortium name="The Broad Institute Genome Sequencing Center for Infectious Disease"/>
            <person name="Wu L."/>
            <person name="Ma J."/>
        </authorList>
    </citation>
    <scope>NUCLEOTIDE SEQUENCE [LARGE SCALE GENOMIC DNA]</scope>
    <source>
        <strain evidence="3">CCUG 62981</strain>
    </source>
</reference>
<comment type="caution">
    <text evidence="2">The sequence shown here is derived from an EMBL/GenBank/DDBJ whole genome shotgun (WGS) entry which is preliminary data.</text>
</comment>